<gene>
    <name evidence="1" type="ORF">T265_13655</name>
</gene>
<dbReference type="AlphaFoldDB" id="A0A075AFT7"/>
<evidence type="ECO:0000313" key="2">
    <source>
        <dbReference type="Proteomes" id="UP000054324"/>
    </source>
</evidence>
<feature type="non-terminal residue" evidence="1">
    <location>
        <position position="80"/>
    </location>
</feature>
<dbReference type="KEGG" id="ovi:T265_13655"/>
<sequence length="80" mass="9368">MANRDDEQSEDIRMVGKVHIFQWRRTSGLKVSAKVSEVRPFPEYEDVDHLSDNEMVLNAEPGTYAHKLKQPMMEVIRNYC</sequence>
<dbReference type="EMBL" id="KL596707">
    <property type="protein sequence ID" value="KER28074.1"/>
    <property type="molecule type" value="Genomic_DNA"/>
</dbReference>
<keyword evidence="2" id="KW-1185">Reference proteome</keyword>
<name>A0A075AFT7_OPIVI</name>
<dbReference type="Proteomes" id="UP000054324">
    <property type="component" value="Unassembled WGS sequence"/>
</dbReference>
<dbReference type="GeneID" id="20327822"/>
<dbReference type="RefSeq" id="XP_009168176.1">
    <property type="nucleotide sequence ID" value="XM_009169912.1"/>
</dbReference>
<accession>A0A075AFT7</accession>
<reference evidence="1 2" key="1">
    <citation type="submission" date="2013-11" db="EMBL/GenBank/DDBJ databases">
        <title>Opisthorchis viverrini - life in the bile duct.</title>
        <authorList>
            <person name="Young N.D."/>
            <person name="Nagarajan N."/>
            <person name="Lin S.J."/>
            <person name="Korhonen P.K."/>
            <person name="Jex A.R."/>
            <person name="Hall R.S."/>
            <person name="Safavi-Hemami H."/>
            <person name="Kaewkong W."/>
            <person name="Bertrand D."/>
            <person name="Gao S."/>
            <person name="Seet Q."/>
            <person name="Wongkham S."/>
            <person name="Teh B.T."/>
            <person name="Wongkham C."/>
            <person name="Intapan P.M."/>
            <person name="Maleewong W."/>
            <person name="Yang X."/>
            <person name="Hu M."/>
            <person name="Wang Z."/>
            <person name="Hofmann A."/>
            <person name="Sternberg P.W."/>
            <person name="Tan P."/>
            <person name="Wang J."/>
            <person name="Gasser R.B."/>
        </authorList>
    </citation>
    <scope>NUCLEOTIDE SEQUENCE [LARGE SCALE GENOMIC DNA]</scope>
</reference>
<proteinExistence type="predicted"/>
<evidence type="ECO:0000313" key="1">
    <source>
        <dbReference type="EMBL" id="KER28074.1"/>
    </source>
</evidence>
<protein>
    <submittedName>
        <fullName evidence="1">Uncharacterized protein</fullName>
    </submittedName>
</protein>
<organism evidence="1 2">
    <name type="scientific">Opisthorchis viverrini</name>
    <name type="common">Southeast Asian liver fluke</name>
    <dbReference type="NCBI Taxonomy" id="6198"/>
    <lineage>
        <taxon>Eukaryota</taxon>
        <taxon>Metazoa</taxon>
        <taxon>Spiralia</taxon>
        <taxon>Lophotrochozoa</taxon>
        <taxon>Platyhelminthes</taxon>
        <taxon>Trematoda</taxon>
        <taxon>Digenea</taxon>
        <taxon>Opisthorchiida</taxon>
        <taxon>Opisthorchiata</taxon>
        <taxon>Opisthorchiidae</taxon>
        <taxon>Opisthorchis</taxon>
    </lineage>
</organism>
<dbReference type="CTD" id="20327822"/>
<dbReference type="OrthoDB" id="6247498at2759"/>